<feature type="compositionally biased region" description="Basic and acidic residues" evidence="7">
    <location>
        <begin position="546"/>
        <end position="559"/>
    </location>
</feature>
<dbReference type="InterPro" id="IPR036888">
    <property type="entry name" value="DNA_integrity_DisA_N_sf"/>
</dbReference>
<dbReference type="PANTHER" id="PTHR34185">
    <property type="entry name" value="DIADENYLATE CYCLASE"/>
    <property type="match status" value="1"/>
</dbReference>
<evidence type="ECO:0000313" key="10">
    <source>
        <dbReference type="Proteomes" id="UP001201812"/>
    </source>
</evidence>
<reference evidence="9" key="1">
    <citation type="submission" date="2022-01" db="EMBL/GenBank/DDBJ databases">
        <title>Genome Sequence Resource for Two Populations of Ditylenchus destructor, the Migratory Endoparasitic Phytonematode.</title>
        <authorList>
            <person name="Zhang H."/>
            <person name="Lin R."/>
            <person name="Xie B."/>
        </authorList>
    </citation>
    <scope>NUCLEOTIDE SEQUENCE</scope>
    <source>
        <strain evidence="9">BazhouSP</strain>
    </source>
</reference>
<evidence type="ECO:0000259" key="8">
    <source>
        <dbReference type="PROSITE" id="PS51794"/>
    </source>
</evidence>
<dbReference type="Gene3D" id="3.40.1700.10">
    <property type="entry name" value="DNA integrity scanning protein, DisA, N-terminal domain"/>
    <property type="match status" value="1"/>
</dbReference>
<keyword evidence="2" id="KW-0808">Transferase</keyword>
<dbReference type="InterPro" id="IPR003390">
    <property type="entry name" value="DNA_integrity_scan_DisA_N"/>
</dbReference>
<name>A0AAD4MPI2_9BILA</name>
<keyword evidence="10" id="KW-1185">Reference proteome</keyword>
<evidence type="ECO:0000256" key="7">
    <source>
        <dbReference type="SAM" id="MobiDB-lite"/>
    </source>
</evidence>
<keyword evidence="3" id="KW-0548">Nucleotidyltransferase</keyword>
<evidence type="ECO:0000256" key="1">
    <source>
        <dbReference type="ARBA" id="ARBA00000877"/>
    </source>
</evidence>
<dbReference type="Pfam" id="PF02457">
    <property type="entry name" value="DAC"/>
    <property type="match status" value="1"/>
</dbReference>
<feature type="coiled-coil region" evidence="6">
    <location>
        <begin position="367"/>
        <end position="401"/>
    </location>
</feature>
<protein>
    <submittedName>
        <fullName evidence="9">DisA bacterial checkpoint controller nucleotide-binding domain-containing protein</fullName>
    </submittedName>
</protein>
<accession>A0AAD4MPI2</accession>
<evidence type="ECO:0000256" key="3">
    <source>
        <dbReference type="ARBA" id="ARBA00022695"/>
    </source>
</evidence>
<keyword evidence="4" id="KW-0547">Nucleotide-binding</keyword>
<dbReference type="InterPro" id="IPR050338">
    <property type="entry name" value="DisA"/>
</dbReference>
<keyword evidence="5" id="KW-0067">ATP-binding</keyword>
<feature type="domain" description="DAC" evidence="8">
    <location>
        <begin position="838"/>
        <end position="999"/>
    </location>
</feature>
<dbReference type="PANTHER" id="PTHR34185:SF1">
    <property type="entry name" value="DIADENYLATE CYCLASE"/>
    <property type="match status" value="1"/>
</dbReference>
<dbReference type="GO" id="GO:0005524">
    <property type="term" value="F:ATP binding"/>
    <property type="evidence" value="ECO:0007669"/>
    <property type="project" value="UniProtKB-KW"/>
</dbReference>
<keyword evidence="6" id="KW-0175">Coiled coil</keyword>
<feature type="compositionally biased region" description="Polar residues" evidence="7">
    <location>
        <begin position="566"/>
        <end position="579"/>
    </location>
</feature>
<dbReference type="AlphaFoldDB" id="A0AAD4MPI2"/>
<comment type="caution">
    <text evidence="9">The sequence shown here is derived from an EMBL/GenBank/DDBJ whole genome shotgun (WGS) entry which is preliminary data.</text>
</comment>
<feature type="coiled-coil region" evidence="6">
    <location>
        <begin position="65"/>
        <end position="185"/>
    </location>
</feature>
<dbReference type="PROSITE" id="PS51794">
    <property type="entry name" value="DAC"/>
    <property type="match status" value="1"/>
</dbReference>
<evidence type="ECO:0000313" key="9">
    <source>
        <dbReference type="EMBL" id="KAI1697523.1"/>
    </source>
</evidence>
<gene>
    <name evidence="9" type="ORF">DdX_18475</name>
</gene>
<evidence type="ECO:0000256" key="2">
    <source>
        <dbReference type="ARBA" id="ARBA00022679"/>
    </source>
</evidence>
<dbReference type="Proteomes" id="UP001201812">
    <property type="component" value="Unassembled WGS sequence"/>
</dbReference>
<dbReference type="EMBL" id="JAKKPZ010000265">
    <property type="protein sequence ID" value="KAI1697523.1"/>
    <property type="molecule type" value="Genomic_DNA"/>
</dbReference>
<sequence>MNHCINSEISVVEEDLSGEEIPIHGASHEPRRLRNQCAKHIKFCSNLQVKLSKCRLDLSTSQEQSKDLAEANKDLRTRLEISEEKAQQLMDEITDMKMNNGLVTEFNANLEEMTVEILKKENRKIRTQLVKYETDFALESKRHTEYVQWLRAENNKLTKELENSKKQSQETLVRNERKLKEVQQVLDLTLSEKKASIGASKALEEQLKSRIKDLELSADIRKDEHSKYQQQANALITNLKATISSLESENRIVKSKLELSERALSETLHKLQETDELLKKVSELEASLKDRDATLNILIDKLAGSTAELQKEETYGRYLSSQLEKCSQEIITVRKCLKDTQRMLERERTHRKKRREHPPAVNVEPHNAELLKEIDKLKDSLNKSEKRAEELATVRQCLKDTQRLLEVERARGRKKFEHSHAIMDDRERQNIAGELTKVQQRLKDTQRLFEVERARYRAQLALQSPKGESSQINELLQETSKLRDLLENSQNHAKELEKKATYTEIELKKLKIKKVLAEKRILVLKKQNANLAANLGKSKGNKSQKRLADDLENKSEGTPKRHHLSTDGSNPDITSQSSAVGTCNIKGQIAERAENAANPRMEEDDSGQDSMYFNQAIDNLSHLVNQPLDEPGTKAIMSDINGNSVESGFSLMEVLLDSGKIMNNEKVTEENLSPDDKIDRKTFYSHLREAVGEFSASKKRALIEVQCNPSDQAVHYSLKNASMSLTARYSCEFLISLFKSPPQFGENLKPFVIVAPWIHSILAFWIRNDIDDMAWISANTAPDPENKVIVLVKEESGEISIISGKMTTLDVKLAQFKDQLPTLYQWPKTVEDPLKIGQRHCVIQEEKMKPGLLTKFVNDLADAVYRMSDTHIGALIIIDDLRDPGSLDDVVGHSIVLDTVFHPELLVSIFNTESPLHDKAVILRFYPNSGLVTIHSARGYLRPASNDEVAQVFPTKVGTRHSAALGASQITKCPIVVVSEETGTVSICQREQKKVIKTGVKKQEFMDTLKKILLN</sequence>
<feature type="region of interest" description="Disordered" evidence="7">
    <location>
        <begin position="535"/>
        <end position="579"/>
    </location>
</feature>
<evidence type="ECO:0000256" key="6">
    <source>
        <dbReference type="SAM" id="Coils"/>
    </source>
</evidence>
<dbReference type="SUPFAM" id="SSF143597">
    <property type="entry name" value="YojJ-like"/>
    <property type="match status" value="1"/>
</dbReference>
<feature type="coiled-coil region" evidence="6">
    <location>
        <begin position="472"/>
        <end position="527"/>
    </location>
</feature>
<organism evidence="9 10">
    <name type="scientific">Ditylenchus destructor</name>
    <dbReference type="NCBI Taxonomy" id="166010"/>
    <lineage>
        <taxon>Eukaryota</taxon>
        <taxon>Metazoa</taxon>
        <taxon>Ecdysozoa</taxon>
        <taxon>Nematoda</taxon>
        <taxon>Chromadorea</taxon>
        <taxon>Rhabditida</taxon>
        <taxon>Tylenchina</taxon>
        <taxon>Tylenchomorpha</taxon>
        <taxon>Sphaerularioidea</taxon>
        <taxon>Anguinidae</taxon>
        <taxon>Anguininae</taxon>
        <taxon>Ditylenchus</taxon>
    </lineage>
</organism>
<evidence type="ECO:0000256" key="5">
    <source>
        <dbReference type="ARBA" id="ARBA00022840"/>
    </source>
</evidence>
<feature type="coiled-coil region" evidence="6">
    <location>
        <begin position="229"/>
        <end position="256"/>
    </location>
</feature>
<comment type="catalytic activity">
    <reaction evidence="1">
        <text>2 ATP = 3',3'-c-di-AMP + 2 diphosphate</text>
        <dbReference type="Rhea" id="RHEA:35655"/>
        <dbReference type="ChEBI" id="CHEBI:30616"/>
        <dbReference type="ChEBI" id="CHEBI:33019"/>
        <dbReference type="ChEBI" id="CHEBI:71500"/>
        <dbReference type="EC" id="2.7.7.85"/>
    </reaction>
</comment>
<dbReference type="GO" id="GO:0004016">
    <property type="term" value="F:adenylate cyclase activity"/>
    <property type="evidence" value="ECO:0007669"/>
    <property type="project" value="TreeGrafter"/>
</dbReference>
<proteinExistence type="predicted"/>
<evidence type="ECO:0000256" key="4">
    <source>
        <dbReference type="ARBA" id="ARBA00022741"/>
    </source>
</evidence>
<dbReference type="GO" id="GO:0106408">
    <property type="term" value="F:diadenylate cyclase activity"/>
    <property type="evidence" value="ECO:0007669"/>
    <property type="project" value="UniProtKB-EC"/>
</dbReference>